<dbReference type="PANTHER" id="PTHR43797">
    <property type="entry name" value="HOMOCYSTEINE/CYSTEINE SYNTHASE"/>
    <property type="match status" value="1"/>
</dbReference>
<comment type="cofactor">
    <cofactor evidence="1 6">
        <name>pyridoxal 5'-phosphate</name>
        <dbReference type="ChEBI" id="CHEBI:597326"/>
    </cofactor>
</comment>
<keyword evidence="4 5" id="KW-0663">Pyridoxal phosphate</keyword>
<dbReference type="InterPro" id="IPR000277">
    <property type="entry name" value="Cys/Met-Metab_PyrdxlP-dep_enz"/>
</dbReference>
<comment type="similarity">
    <text evidence="2 6">Belongs to the trans-sulfuration enzymes family.</text>
</comment>
<dbReference type="Proteomes" id="UP000311382">
    <property type="component" value="Unassembled WGS sequence"/>
</dbReference>
<proteinExistence type="inferred from homology"/>
<dbReference type="Pfam" id="PF01053">
    <property type="entry name" value="Cys_Met_Meta_PP"/>
    <property type="match status" value="1"/>
</dbReference>
<evidence type="ECO:0000256" key="1">
    <source>
        <dbReference type="ARBA" id="ARBA00001933"/>
    </source>
</evidence>
<sequence>MTESHPHWRPETLQLHAGYEKAESAQRSRAVPIYQSTSFVFNDSQHGADLFGLKEAGAIYSRIGNPTVEVLEQRIAALEGGAAAVATASGQAAQFQAIGAIAQAGDNIVATTLLYGGTYSQLHYLFRRFGIECRFVKGDDPAEFAKLIDDKTKALYVESLGNPKGNVPDIPALAKLANEKKVALIVDDTLTAAGTMTRPFDLGAHIVVASLTKYVGGHGTSLGGIIVDSGKFDWAASGRYPDFTAPTESYHGLVYTEALGKVAFAGKVRLELLRDLGACISPFNAWLLLQGLETLTLRVERHCENALALAKWLEAHPSVAWVAYLGLPSHPCHQRALETFVKGRYGGFLTFGVKGDTDGKKGAKVVDSLTLHSNLANIGDAKSLVIHPASTTHSQLTADEQLASGVSPDLIRVSVGIEHIDDIIEDYKQAFEKAALEA</sequence>
<reference evidence="7 8" key="1">
    <citation type="submission" date="2019-03" db="EMBL/GenBank/DDBJ databases">
        <title>Rhodosporidium diobovatum UCD-FST 08-225 genome sequencing, assembly, and annotation.</title>
        <authorList>
            <person name="Fakankun I.U."/>
            <person name="Fristensky B."/>
            <person name="Levin D.B."/>
        </authorList>
    </citation>
    <scope>NUCLEOTIDE SEQUENCE [LARGE SCALE GENOMIC DNA]</scope>
    <source>
        <strain evidence="7 8">UCD-FST 08-225</strain>
    </source>
</reference>
<evidence type="ECO:0000313" key="7">
    <source>
        <dbReference type="EMBL" id="TNY21801.1"/>
    </source>
</evidence>
<dbReference type="GO" id="GO:0004124">
    <property type="term" value="F:cysteine synthase activity"/>
    <property type="evidence" value="ECO:0007669"/>
    <property type="project" value="TreeGrafter"/>
</dbReference>
<dbReference type="PIRSF" id="PIRSF001434">
    <property type="entry name" value="CGS"/>
    <property type="match status" value="1"/>
</dbReference>
<protein>
    <submittedName>
        <fullName evidence="7">Cys/Met metabolism PLP-dependent enzyme-domain-containing protein</fullName>
    </submittedName>
</protein>
<dbReference type="GO" id="GO:0006535">
    <property type="term" value="P:cysteine biosynthetic process from serine"/>
    <property type="evidence" value="ECO:0007669"/>
    <property type="project" value="TreeGrafter"/>
</dbReference>
<accession>A0A5C5G1D6</accession>
<dbReference type="GO" id="GO:0019346">
    <property type="term" value="P:transsulfuration"/>
    <property type="evidence" value="ECO:0007669"/>
    <property type="project" value="InterPro"/>
</dbReference>
<dbReference type="PANTHER" id="PTHR43797:SF2">
    <property type="entry name" value="HOMOCYSTEINE_CYSTEINE SYNTHASE"/>
    <property type="match status" value="1"/>
</dbReference>
<keyword evidence="8" id="KW-1185">Reference proteome</keyword>
<feature type="modified residue" description="N6-(pyridoxal phosphate)lysine" evidence="5">
    <location>
        <position position="213"/>
    </location>
</feature>
<dbReference type="GO" id="GO:0005737">
    <property type="term" value="C:cytoplasm"/>
    <property type="evidence" value="ECO:0007669"/>
    <property type="project" value="TreeGrafter"/>
</dbReference>
<name>A0A5C5G1D6_9BASI</name>
<dbReference type="EMBL" id="SOZI01000036">
    <property type="protein sequence ID" value="TNY21801.1"/>
    <property type="molecule type" value="Genomic_DNA"/>
</dbReference>
<dbReference type="GO" id="GO:0030170">
    <property type="term" value="F:pyridoxal phosphate binding"/>
    <property type="evidence" value="ECO:0007669"/>
    <property type="project" value="InterPro"/>
</dbReference>
<dbReference type="Gene3D" id="3.40.640.10">
    <property type="entry name" value="Type I PLP-dependent aspartate aminotransferase-like (Major domain)"/>
    <property type="match status" value="1"/>
</dbReference>
<gene>
    <name evidence="7" type="ORF">DMC30DRAFT_375192</name>
</gene>
<keyword evidence="3" id="KW-0808">Transferase</keyword>
<dbReference type="GO" id="GO:0003961">
    <property type="term" value="F:O-acetylhomoserine aminocarboxypropyltransferase activity"/>
    <property type="evidence" value="ECO:0007669"/>
    <property type="project" value="TreeGrafter"/>
</dbReference>
<evidence type="ECO:0000256" key="3">
    <source>
        <dbReference type="ARBA" id="ARBA00022679"/>
    </source>
</evidence>
<evidence type="ECO:0000256" key="2">
    <source>
        <dbReference type="ARBA" id="ARBA00009077"/>
    </source>
</evidence>
<dbReference type="STRING" id="5288.A0A5C5G1D6"/>
<dbReference type="CDD" id="cd00614">
    <property type="entry name" value="CGS_like"/>
    <property type="match status" value="1"/>
</dbReference>
<dbReference type="Gene3D" id="3.90.1150.10">
    <property type="entry name" value="Aspartate Aminotransferase, domain 1"/>
    <property type="match status" value="1"/>
</dbReference>
<dbReference type="AlphaFoldDB" id="A0A5C5G1D6"/>
<evidence type="ECO:0000256" key="5">
    <source>
        <dbReference type="PIRSR" id="PIRSR001434-2"/>
    </source>
</evidence>
<evidence type="ECO:0000256" key="6">
    <source>
        <dbReference type="RuleBase" id="RU362118"/>
    </source>
</evidence>
<dbReference type="NCBIfam" id="TIGR01326">
    <property type="entry name" value="OAH_OAS_sulfhy"/>
    <property type="match status" value="1"/>
</dbReference>
<dbReference type="FunFam" id="3.40.640.10:FF:000035">
    <property type="entry name" value="O-succinylhomoserine sulfhydrylase"/>
    <property type="match status" value="1"/>
</dbReference>
<evidence type="ECO:0000313" key="8">
    <source>
        <dbReference type="Proteomes" id="UP000311382"/>
    </source>
</evidence>
<dbReference type="GO" id="GO:0071269">
    <property type="term" value="P:L-homocysteine biosynthetic process"/>
    <property type="evidence" value="ECO:0007669"/>
    <property type="project" value="TreeGrafter"/>
</dbReference>
<organism evidence="7 8">
    <name type="scientific">Rhodotorula diobovata</name>
    <dbReference type="NCBI Taxonomy" id="5288"/>
    <lineage>
        <taxon>Eukaryota</taxon>
        <taxon>Fungi</taxon>
        <taxon>Dikarya</taxon>
        <taxon>Basidiomycota</taxon>
        <taxon>Pucciniomycotina</taxon>
        <taxon>Microbotryomycetes</taxon>
        <taxon>Sporidiobolales</taxon>
        <taxon>Sporidiobolaceae</taxon>
        <taxon>Rhodotorula</taxon>
    </lineage>
</organism>
<dbReference type="OrthoDB" id="3512640at2759"/>
<dbReference type="InterPro" id="IPR015421">
    <property type="entry name" value="PyrdxlP-dep_Trfase_major"/>
</dbReference>
<dbReference type="SUPFAM" id="SSF53383">
    <property type="entry name" value="PLP-dependent transferases"/>
    <property type="match status" value="1"/>
</dbReference>
<comment type="caution">
    <text evidence="7">The sequence shown here is derived from an EMBL/GenBank/DDBJ whole genome shotgun (WGS) entry which is preliminary data.</text>
</comment>
<evidence type="ECO:0000256" key="4">
    <source>
        <dbReference type="ARBA" id="ARBA00022898"/>
    </source>
</evidence>
<dbReference type="InterPro" id="IPR006235">
    <property type="entry name" value="OAc-hSer/O-AcSer_sulfhydrylase"/>
</dbReference>
<dbReference type="InterPro" id="IPR015424">
    <property type="entry name" value="PyrdxlP-dep_Trfase"/>
</dbReference>
<dbReference type="InterPro" id="IPR015422">
    <property type="entry name" value="PyrdxlP-dep_Trfase_small"/>
</dbReference>